<name>A0ABP8FFV6_9BACT</name>
<organism evidence="2 3">
    <name type="scientific">Nibribacter koreensis</name>
    <dbReference type="NCBI Taxonomy" id="1084519"/>
    <lineage>
        <taxon>Bacteria</taxon>
        <taxon>Pseudomonadati</taxon>
        <taxon>Bacteroidota</taxon>
        <taxon>Cytophagia</taxon>
        <taxon>Cytophagales</taxon>
        <taxon>Hymenobacteraceae</taxon>
        <taxon>Nibribacter</taxon>
    </lineage>
</organism>
<proteinExistence type="predicted"/>
<protein>
    <recommendedName>
        <fullName evidence="1">UspA domain-containing protein</fullName>
    </recommendedName>
</protein>
<dbReference type="SUPFAM" id="SSF52402">
    <property type="entry name" value="Adenine nucleotide alpha hydrolases-like"/>
    <property type="match status" value="2"/>
</dbReference>
<dbReference type="Proteomes" id="UP001501844">
    <property type="component" value="Unassembled WGS sequence"/>
</dbReference>
<dbReference type="EMBL" id="BAABGX010000002">
    <property type="protein sequence ID" value="GAA4302924.1"/>
    <property type="molecule type" value="Genomic_DNA"/>
</dbReference>
<feature type="domain" description="UspA" evidence="1">
    <location>
        <begin position="19"/>
        <end position="118"/>
    </location>
</feature>
<accession>A0ABP8FFV6</accession>
<dbReference type="InterPro" id="IPR006016">
    <property type="entry name" value="UspA"/>
</dbReference>
<reference evidence="3" key="1">
    <citation type="journal article" date="2019" name="Int. J. Syst. Evol. Microbiol.">
        <title>The Global Catalogue of Microorganisms (GCM) 10K type strain sequencing project: providing services to taxonomists for standard genome sequencing and annotation.</title>
        <authorList>
            <consortium name="The Broad Institute Genomics Platform"/>
            <consortium name="The Broad Institute Genome Sequencing Center for Infectious Disease"/>
            <person name="Wu L."/>
            <person name="Ma J."/>
        </authorList>
    </citation>
    <scope>NUCLEOTIDE SEQUENCE [LARGE SCALE GENOMIC DNA]</scope>
    <source>
        <strain evidence="3">JCM 17917</strain>
    </source>
</reference>
<dbReference type="Gene3D" id="3.40.50.12370">
    <property type="match status" value="1"/>
</dbReference>
<sequence length="311" mass="34773">MFLNLAYNLSNQQTMTSPRILLPFNFTDACVTALRYAYQMANHLSADITLLHCTGALQLTPTFKSQLLQRLRSFAERHARQFSSGVGTEPLIECTIKEGELRKHLTQVVDELNVDMMVSPADYLLAGLEQQQVVALPELVKCPILLVPSNAVFQPLKEIVFSLDVTDTNEAVMNRVQKLAQKFNAHLTLLHLHSQLDGVSFCQVKKAAAALKTELTYPNLDIVCQEEDDLLEGLNSFSGRLTPDLFVLATRDTHLLQEYFSGDYRKTSPGHLRTPLLNLYQARKTPCSASCRHCNHDVQEENTASKVGLAT</sequence>
<evidence type="ECO:0000313" key="3">
    <source>
        <dbReference type="Proteomes" id="UP001501844"/>
    </source>
</evidence>
<comment type="caution">
    <text evidence="2">The sequence shown here is derived from an EMBL/GenBank/DDBJ whole genome shotgun (WGS) entry which is preliminary data.</text>
</comment>
<dbReference type="Pfam" id="PF00582">
    <property type="entry name" value="Usp"/>
    <property type="match status" value="1"/>
</dbReference>
<evidence type="ECO:0000259" key="1">
    <source>
        <dbReference type="Pfam" id="PF00582"/>
    </source>
</evidence>
<evidence type="ECO:0000313" key="2">
    <source>
        <dbReference type="EMBL" id="GAA4302924.1"/>
    </source>
</evidence>
<gene>
    <name evidence="2" type="ORF">GCM10023183_15020</name>
</gene>
<dbReference type="CDD" id="cd00293">
    <property type="entry name" value="USP-like"/>
    <property type="match status" value="1"/>
</dbReference>
<keyword evidence="3" id="KW-1185">Reference proteome</keyword>